<dbReference type="Proteomes" id="UP000198596">
    <property type="component" value="Unassembled WGS sequence"/>
</dbReference>
<dbReference type="PANTHER" id="PTHR31435:SF10">
    <property type="entry name" value="BSR4717 PROTEIN"/>
    <property type="match status" value="1"/>
</dbReference>
<evidence type="ECO:0000313" key="3">
    <source>
        <dbReference type="Proteomes" id="UP000198596"/>
    </source>
</evidence>
<dbReference type="OrthoDB" id="9793389at2"/>
<reference evidence="3" key="1">
    <citation type="submission" date="2016-10" db="EMBL/GenBank/DDBJ databases">
        <authorList>
            <person name="Varghese N."/>
            <person name="Submissions S."/>
        </authorList>
    </citation>
    <scope>NUCLEOTIDE SEQUENCE [LARGE SCALE GENOMIC DNA]</scope>
    <source>
        <strain evidence="3">CGMCC 1.9227</strain>
    </source>
</reference>
<dbReference type="AlphaFoldDB" id="A0A1I2ERA8"/>
<feature type="domain" description="N-acetyltransferase" evidence="1">
    <location>
        <begin position="6"/>
        <end position="93"/>
    </location>
</feature>
<dbReference type="PANTHER" id="PTHR31435">
    <property type="entry name" value="PROTEIN NATD1"/>
    <property type="match status" value="1"/>
</dbReference>
<protein>
    <recommendedName>
        <fullName evidence="1">N-acetyltransferase domain-containing protein</fullName>
    </recommendedName>
</protein>
<dbReference type="EMBL" id="FONQ01000006">
    <property type="protein sequence ID" value="SFE95243.1"/>
    <property type="molecule type" value="Genomic_DNA"/>
</dbReference>
<dbReference type="RefSeq" id="WP_091204631.1">
    <property type="nucleotide sequence ID" value="NZ_FONQ01000006.1"/>
</dbReference>
<dbReference type="InterPro" id="IPR031165">
    <property type="entry name" value="GNAT_YJDJ"/>
</dbReference>
<dbReference type="Pfam" id="PF14542">
    <property type="entry name" value="Acetyltransf_CG"/>
    <property type="match status" value="1"/>
</dbReference>
<gene>
    <name evidence="2" type="ORF">SAMN04488131_10688</name>
</gene>
<dbReference type="InterPro" id="IPR045057">
    <property type="entry name" value="Gcn5-rel_NAT"/>
</dbReference>
<evidence type="ECO:0000313" key="2">
    <source>
        <dbReference type="EMBL" id="SFE95243.1"/>
    </source>
</evidence>
<dbReference type="PROSITE" id="PS51729">
    <property type="entry name" value="GNAT_YJDJ"/>
    <property type="match status" value="1"/>
</dbReference>
<evidence type="ECO:0000259" key="1">
    <source>
        <dbReference type="PROSITE" id="PS51729"/>
    </source>
</evidence>
<sequence length="93" mass="10546">MTIEHLNETKSGHFKAVVHKVEAGRLTYTWSGTDKFIIDHTEVNPDFSGQSVGKKMVLEAAQYARENNLKIVPTCSFAKSIFDKTKEIQDLQF</sequence>
<dbReference type="InterPro" id="IPR016181">
    <property type="entry name" value="Acyl_CoA_acyltransferase"/>
</dbReference>
<name>A0A1I2ERA8_9FLAO</name>
<proteinExistence type="predicted"/>
<dbReference type="Gene3D" id="3.40.630.30">
    <property type="match status" value="1"/>
</dbReference>
<dbReference type="CDD" id="cd04301">
    <property type="entry name" value="NAT_SF"/>
    <property type="match status" value="1"/>
</dbReference>
<dbReference type="STRING" id="935223.SAMN04488131_10688"/>
<organism evidence="2 3">
    <name type="scientific">Flavobacterium xueshanense</name>
    <dbReference type="NCBI Taxonomy" id="935223"/>
    <lineage>
        <taxon>Bacteria</taxon>
        <taxon>Pseudomonadati</taxon>
        <taxon>Bacteroidota</taxon>
        <taxon>Flavobacteriia</taxon>
        <taxon>Flavobacteriales</taxon>
        <taxon>Flavobacteriaceae</taxon>
        <taxon>Flavobacterium</taxon>
    </lineage>
</organism>
<accession>A0A1I2ERA8</accession>
<keyword evidence="3" id="KW-1185">Reference proteome</keyword>
<dbReference type="SUPFAM" id="SSF55729">
    <property type="entry name" value="Acyl-CoA N-acyltransferases (Nat)"/>
    <property type="match status" value="1"/>
</dbReference>